<dbReference type="GO" id="GO:0006950">
    <property type="term" value="P:response to stress"/>
    <property type="evidence" value="ECO:0007669"/>
    <property type="project" value="UniProtKB-ARBA"/>
</dbReference>
<evidence type="ECO:0000313" key="1">
    <source>
        <dbReference type="EMBL" id="RMZ09068.1"/>
    </source>
</evidence>
<dbReference type="Proteomes" id="UP000281468">
    <property type="component" value="Unassembled WGS sequence"/>
</dbReference>
<proteinExistence type="predicted"/>
<comment type="caution">
    <text evidence="1">The sequence shown here is derived from an EMBL/GenBank/DDBJ whole genome shotgun (WGS) entry which is preliminary data.</text>
</comment>
<accession>A0A3M7H761</accession>
<organism evidence="1 2">
    <name type="scientific">Hortaea werneckii</name>
    <name type="common">Black yeast</name>
    <name type="synonym">Cladosporium werneckii</name>
    <dbReference type="NCBI Taxonomy" id="91943"/>
    <lineage>
        <taxon>Eukaryota</taxon>
        <taxon>Fungi</taxon>
        <taxon>Dikarya</taxon>
        <taxon>Ascomycota</taxon>
        <taxon>Pezizomycotina</taxon>
        <taxon>Dothideomycetes</taxon>
        <taxon>Dothideomycetidae</taxon>
        <taxon>Mycosphaerellales</taxon>
        <taxon>Teratosphaeriaceae</taxon>
        <taxon>Hortaea</taxon>
    </lineage>
</organism>
<name>A0A3M7H761_HORWE</name>
<protein>
    <submittedName>
        <fullName evidence="1">Uncharacterized protein</fullName>
    </submittedName>
</protein>
<dbReference type="AlphaFoldDB" id="A0A3M7H761"/>
<evidence type="ECO:0000313" key="2">
    <source>
        <dbReference type="Proteomes" id="UP000281468"/>
    </source>
</evidence>
<sequence length="263" mass="30378">MANQICKRSQYVFRVLFINAESRAALDMNNDLVEPFPDSQISDSFRAHANSGLPYDISEAELQILQDSSIGPQHPAYRHLPPFLSMHNAYRRLMSRHQGEESSPDWQAALRRYIQAMSAPYGSLDLPIKMFNDLDTLIFHGDLRHRVNMRWETCRRIGLSRPYETLLGITMAPTNWIIPRIRIRINIDVDWRKVPRTQLIGTVVHEMLHAYFYVHCGVAGHRDLVMGGRMDEGHGVCFYAAGRQLERRWRLTLFDPSDPTGLC</sequence>
<dbReference type="EMBL" id="QWIQ01000084">
    <property type="protein sequence ID" value="RMZ09068.1"/>
    <property type="molecule type" value="Genomic_DNA"/>
</dbReference>
<reference evidence="1 2" key="1">
    <citation type="journal article" date="2018" name="BMC Genomics">
        <title>Genomic evidence for intraspecific hybridization in a clonal and extremely halotolerant yeast.</title>
        <authorList>
            <person name="Gostincar C."/>
            <person name="Stajich J.E."/>
            <person name="Zupancic J."/>
            <person name="Zalar P."/>
            <person name="Gunde-Cimerman N."/>
        </authorList>
    </citation>
    <scope>NUCLEOTIDE SEQUENCE [LARGE SCALE GENOMIC DNA]</scope>
    <source>
        <strain evidence="1 2">EXF-171</strain>
    </source>
</reference>
<gene>
    <name evidence="1" type="ORF">D0862_03730</name>
</gene>
<dbReference type="VEuPathDB" id="FungiDB:BTJ68_06578"/>